<keyword evidence="4" id="KW-0479">Metal-binding</keyword>
<evidence type="ECO:0000259" key="6">
    <source>
        <dbReference type="PROSITE" id="PS50157"/>
    </source>
</evidence>
<dbReference type="Pfam" id="PF00929">
    <property type="entry name" value="RNase_T"/>
    <property type="match status" value="1"/>
</dbReference>
<evidence type="ECO:0000256" key="3">
    <source>
        <dbReference type="ARBA" id="ARBA00022839"/>
    </source>
</evidence>
<reference evidence="7 8" key="1">
    <citation type="submission" date="2018-07" db="EMBL/GenBank/DDBJ databases">
        <title>Section-level genome sequencing of Aspergillus section Nigri to investigate inter- and intra-species variation.</title>
        <authorList>
            <consortium name="DOE Joint Genome Institute"/>
            <person name="Vesth T.C."/>
            <person name="Nybo J.L."/>
            <person name="Theobald S."/>
            <person name="Frisvad J.C."/>
            <person name="Larsen T.O."/>
            <person name="Nielsen K.F."/>
            <person name="Hoof J.B."/>
            <person name="Brandl J."/>
            <person name="Salamov A."/>
            <person name="Riley R."/>
            <person name="Gladden J.M."/>
            <person name="Phatale P."/>
            <person name="Nielsen M.T."/>
            <person name="Lyhne E.K."/>
            <person name="Kogle M.E."/>
            <person name="Strasser K."/>
            <person name="McDonnell E."/>
            <person name="Barry K."/>
            <person name="Clum A."/>
            <person name="Chen C."/>
            <person name="Nolan M."/>
            <person name="Sandor L."/>
            <person name="Kuo A."/>
            <person name="Lipzen A."/>
            <person name="Hainaut M."/>
            <person name="Drula E."/>
            <person name="Tsang A."/>
            <person name="Magnuson J.K."/>
            <person name="Henrissat B."/>
            <person name="Wiebenga A."/>
            <person name="Simmons B.A."/>
            <person name="Makela M.R."/>
            <person name="De vries R.P."/>
            <person name="Grigoriev I.V."/>
            <person name="Mortensen U.H."/>
            <person name="Baker S.E."/>
            <person name="Andersen M.R."/>
        </authorList>
    </citation>
    <scope>NUCLEOTIDE SEQUENCE [LARGE SCALE GENOMIC DNA]</scope>
    <source>
        <strain evidence="7 8">ATCC 13157</strain>
    </source>
</reference>
<dbReference type="PROSITE" id="PS50157">
    <property type="entry name" value="ZINC_FINGER_C2H2_2"/>
    <property type="match status" value="1"/>
</dbReference>
<dbReference type="InterPro" id="IPR047021">
    <property type="entry name" value="REXO1/3/4-like"/>
</dbReference>
<keyword evidence="2" id="KW-0378">Hydrolase</keyword>
<proteinExistence type="predicted"/>
<evidence type="ECO:0000256" key="1">
    <source>
        <dbReference type="ARBA" id="ARBA00022722"/>
    </source>
</evidence>
<dbReference type="PANTHER" id="PTHR12801">
    <property type="entry name" value="RNA EXONUCLEASE REXO1 / RECO3 FAMILY MEMBER-RELATED"/>
    <property type="match status" value="1"/>
</dbReference>
<dbReference type="SUPFAM" id="SSF53098">
    <property type="entry name" value="Ribonuclease H-like"/>
    <property type="match status" value="1"/>
</dbReference>
<dbReference type="GO" id="GO:0005634">
    <property type="term" value="C:nucleus"/>
    <property type="evidence" value="ECO:0007669"/>
    <property type="project" value="TreeGrafter"/>
</dbReference>
<dbReference type="PROSITE" id="PS00028">
    <property type="entry name" value="ZINC_FINGER_C2H2_1"/>
    <property type="match status" value="1"/>
</dbReference>
<evidence type="ECO:0000313" key="8">
    <source>
        <dbReference type="Proteomes" id="UP000254937"/>
    </source>
</evidence>
<evidence type="ECO:0000256" key="2">
    <source>
        <dbReference type="ARBA" id="ARBA00022801"/>
    </source>
</evidence>
<dbReference type="GO" id="GO:0004527">
    <property type="term" value="F:exonuclease activity"/>
    <property type="evidence" value="ECO:0007669"/>
    <property type="project" value="UniProtKB-KW"/>
</dbReference>
<sequence>MSYLKIDRFPVPVSLAPLVYVVDLPLGHWSPAAEREIKLINLYIIITCLVLSECCSYQRFLPGESVLLLMNNIKLLSRCEDFPTRFQSNIPLPRIMPYLSSRENVTGTSLVLRWYSKLCSSALASYGRDRCDREGFRSLVEAQKHFEKQSHSVRCTVCQKAFGSGMAVIQHYQKHVKAREAPTNTKKPIQERKACNQYSAGPTITSPSPLGNGQMYFQETLLTAVGNIMHFGEERDPINLPFQLPLIAPGVTDANGIDFNTYTHNVVLHPLEQCLILRYLRSKCHSESRLRREGYILGPVTVRNKDLPRKGSIPTYQFRETPSAEQHGLKRHAIALDCEMIGVKDNRQTLAFISAIDFLTGEVLISRYVAPSEEVIDWRSKITGITQDVMTSATISGAAFRDWREARENLWQFADSSTVFVGQSLNYDLEVLGICHNKIVDSAILTAEAVFPATGPTESLPRAWSLKAVAKSLLDLEIQSGDRAHSALEDTYAVRDVIIFCIRNPEQLKSWAELRQTEEGQKGKKSRRKSNPKRHPTTSSTQDIQHKTRVLKNEFEYDIDDDDEFCLSEYARNAGWPDGWDPWSD</sequence>
<feature type="region of interest" description="Disordered" evidence="5">
    <location>
        <begin position="513"/>
        <end position="549"/>
    </location>
</feature>
<dbReference type="SMART" id="SM00479">
    <property type="entry name" value="EXOIII"/>
    <property type="match status" value="1"/>
</dbReference>
<keyword evidence="4" id="KW-0862">Zinc</keyword>
<dbReference type="InterPro" id="IPR036397">
    <property type="entry name" value="RNaseH_sf"/>
</dbReference>
<evidence type="ECO:0000313" key="7">
    <source>
        <dbReference type="EMBL" id="RDK37650.1"/>
    </source>
</evidence>
<dbReference type="GO" id="GO:0008270">
    <property type="term" value="F:zinc ion binding"/>
    <property type="evidence" value="ECO:0007669"/>
    <property type="project" value="UniProtKB-KW"/>
</dbReference>
<dbReference type="GO" id="GO:0006364">
    <property type="term" value="P:rRNA processing"/>
    <property type="evidence" value="ECO:0007669"/>
    <property type="project" value="TreeGrafter"/>
</dbReference>
<dbReference type="InterPro" id="IPR013087">
    <property type="entry name" value="Znf_C2H2_type"/>
</dbReference>
<name>A0A370P704_ASPPH</name>
<evidence type="ECO:0000256" key="4">
    <source>
        <dbReference type="PROSITE-ProRule" id="PRU00042"/>
    </source>
</evidence>
<dbReference type="EMBL" id="KZ851869">
    <property type="protein sequence ID" value="RDK37650.1"/>
    <property type="molecule type" value="Genomic_DNA"/>
</dbReference>
<keyword evidence="1" id="KW-0540">Nuclease</keyword>
<dbReference type="GO" id="GO:0000027">
    <property type="term" value="P:ribosomal large subunit assembly"/>
    <property type="evidence" value="ECO:0007669"/>
    <property type="project" value="TreeGrafter"/>
</dbReference>
<evidence type="ECO:0000256" key="5">
    <source>
        <dbReference type="SAM" id="MobiDB-lite"/>
    </source>
</evidence>
<protein>
    <submittedName>
        <fullName evidence="7">Ribonuclease H-like protein</fullName>
    </submittedName>
</protein>
<feature type="domain" description="C2H2-type" evidence="6">
    <location>
        <begin position="153"/>
        <end position="180"/>
    </location>
</feature>
<dbReference type="Proteomes" id="UP000254937">
    <property type="component" value="Unassembled WGS sequence"/>
</dbReference>
<keyword evidence="8" id="KW-1185">Reference proteome</keyword>
<gene>
    <name evidence="7" type="ORF">M752DRAFT_330239</name>
</gene>
<dbReference type="CDD" id="cd06137">
    <property type="entry name" value="DEDDh_RNase"/>
    <property type="match status" value="1"/>
</dbReference>
<feature type="compositionally biased region" description="Basic residues" evidence="5">
    <location>
        <begin position="523"/>
        <end position="536"/>
    </location>
</feature>
<dbReference type="InterPro" id="IPR013520">
    <property type="entry name" value="Ribonucl_H"/>
</dbReference>
<accession>A0A370P704</accession>
<dbReference type="PANTHER" id="PTHR12801:SF114">
    <property type="entry name" value="EXONUCLEASE, PUTATIVE (AFU_ORTHOLOGUE AFUA_7G00870)-RELATED"/>
    <property type="match status" value="1"/>
</dbReference>
<dbReference type="Gene3D" id="3.30.420.10">
    <property type="entry name" value="Ribonuclease H-like superfamily/Ribonuclease H"/>
    <property type="match status" value="1"/>
</dbReference>
<keyword evidence="3" id="KW-0269">Exonuclease</keyword>
<keyword evidence="4" id="KW-0863">Zinc-finger</keyword>
<organism evidence="7 8">
    <name type="scientific">Aspergillus phoenicis ATCC 13157</name>
    <dbReference type="NCBI Taxonomy" id="1353007"/>
    <lineage>
        <taxon>Eukaryota</taxon>
        <taxon>Fungi</taxon>
        <taxon>Dikarya</taxon>
        <taxon>Ascomycota</taxon>
        <taxon>Pezizomycotina</taxon>
        <taxon>Eurotiomycetes</taxon>
        <taxon>Eurotiomycetidae</taxon>
        <taxon>Eurotiales</taxon>
        <taxon>Aspergillaceae</taxon>
        <taxon>Aspergillus</taxon>
    </lineage>
</organism>
<dbReference type="InterPro" id="IPR012337">
    <property type="entry name" value="RNaseH-like_sf"/>
</dbReference>
<dbReference type="GO" id="GO:0003676">
    <property type="term" value="F:nucleic acid binding"/>
    <property type="evidence" value="ECO:0007669"/>
    <property type="project" value="InterPro"/>
</dbReference>
<dbReference type="AlphaFoldDB" id="A0A370P704"/>